<evidence type="ECO:0000313" key="1">
    <source>
        <dbReference type="EMBL" id="TBX89046.1"/>
    </source>
</evidence>
<name>A0A8G2IUT4_RHILV</name>
<protein>
    <submittedName>
        <fullName evidence="1">Uncharacterized protein</fullName>
    </submittedName>
</protein>
<comment type="caution">
    <text evidence="1">The sequence shown here is derived from an EMBL/GenBank/DDBJ whole genome shotgun (WGS) entry which is preliminary data.</text>
</comment>
<dbReference type="AlphaFoldDB" id="A0A8G2IUT4"/>
<sequence>MNYLTPILFAFSRKVLAFGCKKRFQVVNADVLLTHATRPIISCIQRSLTLVAHFPKFLLERKYLSFGVVGMHFLKGFVNFRHEFPNDFSSRIFVSFAFENFFALTSSSHNICHKDFFVFPR</sequence>
<accession>A0A8G2IUT4</accession>
<proteinExistence type="predicted"/>
<gene>
    <name evidence="1" type="ORF">E0H31_25565</name>
</gene>
<evidence type="ECO:0000313" key="2">
    <source>
        <dbReference type="Proteomes" id="UP000291866"/>
    </source>
</evidence>
<dbReference type="EMBL" id="SJLU01000014">
    <property type="protein sequence ID" value="TBX89046.1"/>
    <property type="molecule type" value="Genomic_DNA"/>
</dbReference>
<dbReference type="Proteomes" id="UP000291866">
    <property type="component" value="Unassembled WGS sequence"/>
</dbReference>
<reference evidence="1 2" key="1">
    <citation type="submission" date="2019-02" db="EMBL/GenBank/DDBJ databases">
        <title>The competitiveness to form nodules shapes the capacities of Rhizobium leguminosarum sv viciae communities to promote symbiosis with specific hosts.</title>
        <authorList>
            <person name="Boivin S."/>
            <person name="Lepetit M."/>
        </authorList>
    </citation>
    <scope>NUCLEOTIDE SEQUENCE [LARGE SCALE GENOMIC DNA]</scope>
    <source>
        <strain evidence="1 2">SPF4F3</strain>
    </source>
</reference>
<organism evidence="1 2">
    <name type="scientific">Rhizobium leguminosarum bv. viciae</name>
    <dbReference type="NCBI Taxonomy" id="387"/>
    <lineage>
        <taxon>Bacteria</taxon>
        <taxon>Pseudomonadati</taxon>
        <taxon>Pseudomonadota</taxon>
        <taxon>Alphaproteobacteria</taxon>
        <taxon>Hyphomicrobiales</taxon>
        <taxon>Rhizobiaceae</taxon>
        <taxon>Rhizobium/Agrobacterium group</taxon>
        <taxon>Rhizobium</taxon>
    </lineage>
</organism>